<keyword evidence="5" id="KW-0808">Transferase</keyword>
<dbReference type="Gene3D" id="3.40.640.10">
    <property type="entry name" value="Type I PLP-dependent aspartate aminotransferase-like (Major domain)"/>
    <property type="match status" value="1"/>
</dbReference>
<dbReference type="InterPro" id="IPR015424">
    <property type="entry name" value="PyrdxlP-dep_Trfase"/>
</dbReference>
<dbReference type="InterPro" id="IPR015422">
    <property type="entry name" value="PyrdxlP-dep_Trfase_small"/>
</dbReference>
<keyword evidence="6" id="KW-0663">Pyridoxal phosphate</keyword>
<dbReference type="PANTHER" id="PTHR42790:SF19">
    <property type="entry name" value="KYNURENINE_ALPHA-AMINOADIPATE AMINOTRANSFERASE, MITOCHONDRIAL"/>
    <property type="match status" value="1"/>
</dbReference>
<evidence type="ECO:0000259" key="7">
    <source>
        <dbReference type="Pfam" id="PF00155"/>
    </source>
</evidence>
<dbReference type="GO" id="GO:1901605">
    <property type="term" value="P:alpha-amino acid metabolic process"/>
    <property type="evidence" value="ECO:0007669"/>
    <property type="project" value="TreeGrafter"/>
</dbReference>
<dbReference type="Gene3D" id="3.90.1150.10">
    <property type="entry name" value="Aspartate Aminotransferase, domain 1"/>
    <property type="match status" value="1"/>
</dbReference>
<dbReference type="CDD" id="cd00609">
    <property type="entry name" value="AAT_like"/>
    <property type="match status" value="1"/>
</dbReference>
<evidence type="ECO:0000256" key="2">
    <source>
        <dbReference type="ARBA" id="ARBA00007441"/>
    </source>
</evidence>
<dbReference type="GO" id="GO:0008483">
    <property type="term" value="F:transaminase activity"/>
    <property type="evidence" value="ECO:0007669"/>
    <property type="project" value="UniProtKB-KW"/>
</dbReference>
<dbReference type="KEGG" id="iag:Igag_0939"/>
<evidence type="ECO:0000256" key="3">
    <source>
        <dbReference type="ARBA" id="ARBA00011738"/>
    </source>
</evidence>
<accession>E0STY9</accession>
<dbReference type="FunFam" id="3.40.640.10:FF:000053">
    <property type="entry name" value="Aminotransferase, class I"/>
    <property type="match status" value="1"/>
</dbReference>
<evidence type="ECO:0000256" key="4">
    <source>
        <dbReference type="ARBA" id="ARBA00022576"/>
    </source>
</evidence>
<dbReference type="Pfam" id="PF00155">
    <property type="entry name" value="Aminotran_1_2"/>
    <property type="match status" value="1"/>
</dbReference>
<keyword evidence="4" id="KW-0032">Aminotransferase</keyword>
<evidence type="ECO:0000256" key="6">
    <source>
        <dbReference type="ARBA" id="ARBA00022898"/>
    </source>
</evidence>
<comment type="subunit">
    <text evidence="3">Homodimer.</text>
</comment>
<keyword evidence="9" id="KW-1185">Reference proteome</keyword>
<comment type="similarity">
    <text evidence="2">Belongs to the class-I pyridoxal-phosphate-dependent aminotransferase family.</text>
</comment>
<dbReference type="EMBL" id="CP002098">
    <property type="protein sequence ID" value="ADM27755.1"/>
    <property type="molecule type" value="Genomic_DNA"/>
</dbReference>
<dbReference type="HOGENOM" id="CLU_017584_0_6_2"/>
<sequence length="402" mass="45551">MIDLLSTRTRYIESSELAEIVSKIESLVNRGYRVIPFAVGEPDPSAIPIKELSKILADILAENPSSILYTPTEGIEDLRKEIANFIYRYDGYRVDYDNIIVTSGATLAIDLILRLFIDPGDIVIVENPSYINTIHALKSYGAKIIGVKMDSRGMDTYALEEILRSMDSNRVKLVYTMPLGQNPTGISMDLDRRRHLLELASQYNFIIVEDTAYNYLVLDNIYIPSLKSMDRERRVISVGTLSKVMGTGFRVGWTVLEEPIKSMAISIKQTVDFCAPAISQYLALEFLRRGLIDISIDRSRSIYRAKRDVLIEAVNTYISEAIYVKPIAGMFIMLHLPGIDGIKFAKELIEKYHVALLPGKPFYIDNSGRESIRICFARPSIEDIEIGIRYIADLYRSYISRS</sequence>
<gene>
    <name evidence="8" type="ordered locus">Igag_0939</name>
</gene>
<dbReference type="Proteomes" id="UP000001304">
    <property type="component" value="Chromosome"/>
</dbReference>
<feature type="domain" description="Aminotransferase class I/classII large" evidence="7">
    <location>
        <begin position="34"/>
        <end position="391"/>
    </location>
</feature>
<dbReference type="AlphaFoldDB" id="E0STY9"/>
<evidence type="ECO:0000256" key="1">
    <source>
        <dbReference type="ARBA" id="ARBA00001933"/>
    </source>
</evidence>
<evidence type="ECO:0000256" key="5">
    <source>
        <dbReference type="ARBA" id="ARBA00022679"/>
    </source>
</evidence>
<dbReference type="PANTHER" id="PTHR42790">
    <property type="entry name" value="AMINOTRANSFERASE"/>
    <property type="match status" value="1"/>
</dbReference>
<evidence type="ECO:0000313" key="9">
    <source>
        <dbReference type="Proteomes" id="UP000001304"/>
    </source>
</evidence>
<protein>
    <submittedName>
        <fullName evidence="8">Putative transcriptional regulator, GntR family</fullName>
    </submittedName>
</protein>
<dbReference type="STRING" id="583356.Igag_0939"/>
<dbReference type="SUPFAM" id="SSF53383">
    <property type="entry name" value="PLP-dependent transferases"/>
    <property type="match status" value="1"/>
</dbReference>
<dbReference type="BioCyc" id="IAGG583356:GHAH-922-MONOMER"/>
<dbReference type="InterPro" id="IPR004839">
    <property type="entry name" value="Aminotransferase_I/II_large"/>
</dbReference>
<comment type="cofactor">
    <cofactor evidence="1">
        <name>pyridoxal 5'-phosphate</name>
        <dbReference type="ChEBI" id="CHEBI:597326"/>
    </cofactor>
</comment>
<dbReference type="InterPro" id="IPR050859">
    <property type="entry name" value="Class-I_PLP-dep_aminotransf"/>
</dbReference>
<dbReference type="InterPro" id="IPR015421">
    <property type="entry name" value="PyrdxlP-dep_Trfase_major"/>
</dbReference>
<proteinExistence type="inferred from homology"/>
<reference evidence="8 9" key="1">
    <citation type="journal article" date="2010" name="Stand. Genomic Sci.">
        <title>Complete genome sequence of Ignisphaera aggregans type strain (AQ1.S1).</title>
        <authorList>
            <person name="Goker M."/>
            <person name="Held B."/>
            <person name="Lapidus A."/>
            <person name="Nolan M."/>
            <person name="Spring S."/>
            <person name="Yasawong M."/>
            <person name="Lucas S."/>
            <person name="Glavina Del Rio T."/>
            <person name="Tice H."/>
            <person name="Cheng J.F."/>
            <person name="Goodwin L."/>
            <person name="Tapia R."/>
            <person name="Pitluck S."/>
            <person name="Liolios K."/>
            <person name="Ivanova N."/>
            <person name="Mavromatis K."/>
            <person name="Mikhailova N."/>
            <person name="Pati A."/>
            <person name="Chen A."/>
            <person name="Palaniappan K."/>
            <person name="Brambilla E."/>
            <person name="Land M."/>
            <person name="Hauser L."/>
            <person name="Chang Y.J."/>
            <person name="Jeffries C.D."/>
            <person name="Brettin T."/>
            <person name="Detter J.C."/>
            <person name="Han C."/>
            <person name="Rohde M."/>
            <person name="Sikorski J."/>
            <person name="Woyke T."/>
            <person name="Bristow J."/>
            <person name="Eisen J.A."/>
            <person name="Markowitz V."/>
            <person name="Hugenholtz P."/>
            <person name="Kyrpides N.C."/>
            <person name="Klenk H.P."/>
        </authorList>
    </citation>
    <scope>NUCLEOTIDE SEQUENCE [LARGE SCALE GENOMIC DNA]</scope>
    <source>
        <strain evidence="9">DSM 17230 / JCM 13409 / AQ1.S1</strain>
    </source>
</reference>
<name>E0STY9_IGNAA</name>
<dbReference type="GO" id="GO:0030170">
    <property type="term" value="F:pyridoxal phosphate binding"/>
    <property type="evidence" value="ECO:0007669"/>
    <property type="project" value="InterPro"/>
</dbReference>
<evidence type="ECO:0000313" key="8">
    <source>
        <dbReference type="EMBL" id="ADM27755.1"/>
    </source>
</evidence>
<organism evidence="8 9">
    <name type="scientific">Ignisphaera aggregans (strain DSM 17230 / JCM 13409 / AQ1.S1)</name>
    <dbReference type="NCBI Taxonomy" id="583356"/>
    <lineage>
        <taxon>Archaea</taxon>
        <taxon>Thermoproteota</taxon>
        <taxon>Thermoprotei</taxon>
        <taxon>Desulfurococcales</taxon>
        <taxon>Desulfurococcaceae</taxon>
        <taxon>Ignisphaera</taxon>
    </lineage>
</organism>